<comment type="caution">
    <text evidence="1">The sequence shown here is derived from an EMBL/GenBank/DDBJ whole genome shotgun (WGS) entry which is preliminary data.</text>
</comment>
<dbReference type="InterPro" id="IPR007405">
    <property type="entry name" value="Phage_KVP40_Orf299"/>
</dbReference>
<evidence type="ECO:0000313" key="2">
    <source>
        <dbReference type="Proteomes" id="UP000214588"/>
    </source>
</evidence>
<dbReference type="PANTHER" id="PTHR39961">
    <property type="entry name" value="HYPOTHETICAL CYTOSOLIC PROTEIN"/>
    <property type="match status" value="1"/>
</dbReference>
<protein>
    <recommendedName>
        <fullName evidence="3">DUF458 domain-containing protein</fullName>
    </recommendedName>
</protein>
<proteinExistence type="predicted"/>
<name>A0A226BX91_9FIRM</name>
<organism evidence="1 2">
    <name type="scientific">Natranaerobius trueperi</name>
    <dbReference type="NCBI Taxonomy" id="759412"/>
    <lineage>
        <taxon>Bacteria</taxon>
        <taxon>Bacillati</taxon>
        <taxon>Bacillota</taxon>
        <taxon>Clostridia</taxon>
        <taxon>Natranaerobiales</taxon>
        <taxon>Natranaerobiaceae</taxon>
        <taxon>Natranaerobius</taxon>
    </lineage>
</organism>
<sequence>MYRSPSRGSLNLTEVYWDIVDCIVNNPKDKFNLIIGTDSQNIQDRCCFVTAIIVHKEGKGARYFFTKKYEDNITSLRHKIFFETSLSVEIAGEIFKKLKDSSIKEENFNLEIHLDVGESGDTKDLIREVVGMVIGSGFSPKIKPNSFGASKVADKYTK</sequence>
<accession>A0A226BX91</accession>
<dbReference type="OrthoDB" id="37369at2"/>
<gene>
    <name evidence="1" type="ORF">CDO51_07455</name>
</gene>
<keyword evidence="2" id="KW-1185">Reference proteome</keyword>
<reference evidence="1 2" key="1">
    <citation type="submission" date="2017-06" db="EMBL/GenBank/DDBJ databases">
        <title>Draft Genome Sequence of Natranaerobius trueperi halophilic, alkalithermophilic bacteria from soda lakes.</title>
        <authorList>
            <person name="Zhao B."/>
        </authorList>
    </citation>
    <scope>NUCLEOTIDE SEQUENCE [LARGE SCALE GENOMIC DNA]</scope>
    <source>
        <strain evidence="1 2">DSM 18760</strain>
    </source>
</reference>
<dbReference type="Pfam" id="PF04308">
    <property type="entry name" value="RNaseH_like"/>
    <property type="match status" value="1"/>
</dbReference>
<dbReference type="PANTHER" id="PTHR39961:SF1">
    <property type="entry name" value="DUF458 DOMAIN-CONTAINING PROTEIN"/>
    <property type="match status" value="1"/>
</dbReference>
<dbReference type="AlphaFoldDB" id="A0A226BX91"/>
<evidence type="ECO:0000313" key="1">
    <source>
        <dbReference type="EMBL" id="OWZ83648.1"/>
    </source>
</evidence>
<dbReference type="Proteomes" id="UP000214588">
    <property type="component" value="Unassembled WGS sequence"/>
</dbReference>
<dbReference type="RefSeq" id="WP_089023663.1">
    <property type="nucleotide sequence ID" value="NZ_NIQC01000014.1"/>
</dbReference>
<dbReference type="EMBL" id="NIQC01000014">
    <property type="protein sequence ID" value="OWZ83648.1"/>
    <property type="molecule type" value="Genomic_DNA"/>
</dbReference>
<evidence type="ECO:0008006" key="3">
    <source>
        <dbReference type="Google" id="ProtNLM"/>
    </source>
</evidence>